<name>A0A243RVI0_9ACTN</name>
<keyword evidence="3" id="KW-1185">Reference proteome</keyword>
<organism evidence="2 3">
    <name type="scientific">Streptosporangium minutum</name>
    <dbReference type="NCBI Taxonomy" id="569862"/>
    <lineage>
        <taxon>Bacteria</taxon>
        <taxon>Bacillati</taxon>
        <taxon>Actinomycetota</taxon>
        <taxon>Actinomycetes</taxon>
        <taxon>Streptosporangiales</taxon>
        <taxon>Streptosporangiaceae</taxon>
        <taxon>Streptosporangium</taxon>
    </lineage>
</organism>
<protein>
    <submittedName>
        <fullName evidence="2">Uncharacterized protein</fullName>
    </submittedName>
</protein>
<evidence type="ECO:0000313" key="2">
    <source>
        <dbReference type="EMBL" id="OUC99186.1"/>
    </source>
</evidence>
<gene>
    <name evidence="2" type="ORF">CA984_03860</name>
</gene>
<feature type="signal peptide" evidence="1">
    <location>
        <begin position="1"/>
        <end position="19"/>
    </location>
</feature>
<feature type="chain" id="PRO_5012241532" evidence="1">
    <location>
        <begin position="20"/>
        <end position="95"/>
    </location>
</feature>
<evidence type="ECO:0000313" key="3">
    <source>
        <dbReference type="Proteomes" id="UP000194761"/>
    </source>
</evidence>
<sequence length="95" mass="10200">MIGGLMAGAVIVPATAAHATPSNCSDKYVLHEYWVNCTSGTGYYRAKVRCYKIGSSQYTTRYGAWRKVGEGLSIASCQSSEEPASGTWVLSNTKP</sequence>
<keyword evidence="1" id="KW-0732">Signal</keyword>
<reference evidence="2 3" key="1">
    <citation type="submission" date="2017-05" db="EMBL/GenBank/DDBJ databases">
        <title>Biotechnological potential of actinobacteria isolated from South African environments.</title>
        <authorList>
            <person name="Le Roes-Hill M."/>
            <person name="Prins A."/>
            <person name="Durrell K.A."/>
        </authorList>
    </citation>
    <scope>NUCLEOTIDE SEQUENCE [LARGE SCALE GENOMIC DNA]</scope>
    <source>
        <strain evidence="2">M26</strain>
    </source>
</reference>
<comment type="caution">
    <text evidence="2">The sequence shown here is derived from an EMBL/GenBank/DDBJ whole genome shotgun (WGS) entry which is preliminary data.</text>
</comment>
<dbReference type="AlphaFoldDB" id="A0A243RVI0"/>
<accession>A0A243RVI0</accession>
<dbReference type="EMBL" id="NGFP01000010">
    <property type="protein sequence ID" value="OUC99186.1"/>
    <property type="molecule type" value="Genomic_DNA"/>
</dbReference>
<evidence type="ECO:0000256" key="1">
    <source>
        <dbReference type="SAM" id="SignalP"/>
    </source>
</evidence>
<proteinExistence type="predicted"/>
<dbReference type="Proteomes" id="UP000194761">
    <property type="component" value="Unassembled WGS sequence"/>
</dbReference>